<evidence type="ECO:0000256" key="7">
    <source>
        <dbReference type="ARBA" id="ARBA00023136"/>
    </source>
</evidence>
<keyword evidence="11" id="KW-1185">Reference proteome</keyword>
<dbReference type="Pfam" id="PF13639">
    <property type="entry name" value="zf-RING_2"/>
    <property type="match status" value="1"/>
</dbReference>
<dbReference type="KEGG" id="gmw:113520250"/>
<dbReference type="SMART" id="SM00184">
    <property type="entry name" value="RING"/>
    <property type="match status" value="1"/>
</dbReference>
<feature type="compositionally biased region" description="Polar residues" evidence="9">
    <location>
        <begin position="62"/>
        <end position="94"/>
    </location>
</feature>
<evidence type="ECO:0000256" key="2">
    <source>
        <dbReference type="ARBA" id="ARBA00022692"/>
    </source>
</evidence>
<evidence type="ECO:0000256" key="3">
    <source>
        <dbReference type="ARBA" id="ARBA00022723"/>
    </source>
</evidence>
<keyword evidence="2" id="KW-0812">Transmembrane</keyword>
<keyword evidence="4 8" id="KW-0863">Zinc-finger</keyword>
<feature type="region of interest" description="Disordered" evidence="9">
    <location>
        <begin position="252"/>
        <end position="273"/>
    </location>
</feature>
<dbReference type="InParanoid" id="A0A6J1WY80"/>
<dbReference type="CDD" id="cd16474">
    <property type="entry name" value="RING-H2_RNF111-like"/>
    <property type="match status" value="1"/>
</dbReference>
<dbReference type="Gene3D" id="3.30.40.10">
    <property type="entry name" value="Zinc/RING finger domain, C3HC4 (zinc finger)"/>
    <property type="match status" value="1"/>
</dbReference>
<evidence type="ECO:0000313" key="12">
    <source>
        <dbReference type="RefSeq" id="XP_026761325.2"/>
    </source>
</evidence>
<feature type="compositionally biased region" description="Polar residues" evidence="9">
    <location>
        <begin position="627"/>
        <end position="639"/>
    </location>
</feature>
<dbReference type="RefSeq" id="XP_026761325.2">
    <property type="nucleotide sequence ID" value="XM_026905524.3"/>
</dbReference>
<evidence type="ECO:0000256" key="4">
    <source>
        <dbReference type="ARBA" id="ARBA00022771"/>
    </source>
</evidence>
<dbReference type="InterPro" id="IPR001841">
    <property type="entry name" value="Znf_RING"/>
</dbReference>
<evidence type="ECO:0000256" key="9">
    <source>
        <dbReference type="SAM" id="MobiDB-lite"/>
    </source>
</evidence>
<feature type="region of interest" description="Disordered" evidence="9">
    <location>
        <begin position="297"/>
        <end position="316"/>
    </location>
</feature>
<feature type="compositionally biased region" description="Polar residues" evidence="9">
    <location>
        <begin position="491"/>
        <end position="504"/>
    </location>
</feature>
<feature type="region of interest" description="Disordered" evidence="9">
    <location>
        <begin position="55"/>
        <end position="122"/>
    </location>
</feature>
<proteinExistence type="predicted"/>
<sequence length="1007" mass="111556">MTEKGYEGDHSSSSWDIPGPSSLAAILDTVFTSSASENPSRNEEMECDALFAESDDEVEVLPTSSEAAHTSNNETTPKPVSSNYVNSTTPTQPYEVNLAPLSHPMSSRTPVPEEYQPLPDSSSSLGYVLTENTSENTNAQRRFSDVNIRYQPKPVGVNERGYYYPNYTHYAAGVRPPQEYIFTPYHSNNVIVLSDDSNYLQHPLPYAMPANQTQPEENNVLHPGYERLQPNMFSQVPTTLNNHINENQALNSLERPSRKLNISPRRRQSKENESVNANLIEVSSEEEDNVLVPRKKQCDKGAGQHLSSLPSDITMDVDTNHNSSEVPRVNIKSEPHDHVEVLTQGSDDNNTNNFQQSERNCSCQRHNQSQRCVHIQSHQHDCVQNAPITHIKQENLGSVSHNHGYTCRVNHNMSNACNRAHVIQTDVPRDNPNPSHVNRLGGTNHHCHRTFMSCSHSADNSSSTIQNSSTSQVKQEFGTQNIKKETEPPEAQTSKETPISTSPGTVKIEGTIRPRVKMEPNIANSQRDISHTTSVKVEAQINENTRMCCEIDSAGDRSSPQPGTSSGHGVHAGDNGSCNNQEKRTNMNAGAGVLSAPDLQLDWVSDSGSEDDVLLLEEENNPRTVIDLTSSPGQAQTPASAAGPACGPRPDPGTESSGSPPAAGQEGSTDPPCDDSPIIPPVYQHNSQTSHRQIMPRRIVRIGNCLSSCRCCCPHTHAHPPPAHHAAHAHHAHHAHHPHSHHPHHGHHPHHAHPPRPPPANHTLLPHTHHTPMHAHLGDRRRDGMSIAPPYLVHERLWQRQQHMLEVQRRSMIGDISSGFTQFPPTYTVPPTTVLSFPDEFEPRDLSSNRTSQSLSTGITPLLIDGQQIHHHMHHYMQMHPPHLHISIQPSVMGSNALAAHMVAMVRAAEAADAVEAAEARRASRGASRAVIERNTYRHAYATPAPHHQDEKCTICLSIFEVDSDCRRLPCMHLFHMECVDQWLSTNKHCPICRVDIETHLNKDATF</sequence>
<dbReference type="PROSITE" id="PS50089">
    <property type="entry name" value="ZF_RING_2"/>
    <property type="match status" value="1"/>
</dbReference>
<feature type="region of interest" description="Disordered" evidence="9">
    <location>
        <begin position="625"/>
        <end position="695"/>
    </location>
</feature>
<evidence type="ECO:0000256" key="8">
    <source>
        <dbReference type="PROSITE-ProRule" id="PRU00175"/>
    </source>
</evidence>
<evidence type="ECO:0000256" key="6">
    <source>
        <dbReference type="ARBA" id="ARBA00022989"/>
    </source>
</evidence>
<dbReference type="GO" id="GO:0008270">
    <property type="term" value="F:zinc ion binding"/>
    <property type="evidence" value="ECO:0007669"/>
    <property type="project" value="UniProtKB-KW"/>
</dbReference>
<feature type="compositionally biased region" description="Polar residues" evidence="9">
    <location>
        <begin position="556"/>
        <end position="567"/>
    </location>
</feature>
<feature type="region of interest" description="Disordered" evidence="9">
    <location>
        <begin position="551"/>
        <end position="584"/>
    </location>
</feature>
<accession>A0A6J1WY80</accession>
<organism evidence="11 12">
    <name type="scientific">Galleria mellonella</name>
    <name type="common">Greater wax moth</name>
    <dbReference type="NCBI Taxonomy" id="7137"/>
    <lineage>
        <taxon>Eukaryota</taxon>
        <taxon>Metazoa</taxon>
        <taxon>Ecdysozoa</taxon>
        <taxon>Arthropoda</taxon>
        <taxon>Hexapoda</taxon>
        <taxon>Insecta</taxon>
        <taxon>Pterygota</taxon>
        <taxon>Neoptera</taxon>
        <taxon>Endopterygota</taxon>
        <taxon>Lepidoptera</taxon>
        <taxon>Glossata</taxon>
        <taxon>Ditrysia</taxon>
        <taxon>Pyraloidea</taxon>
        <taxon>Pyralidae</taxon>
        <taxon>Galleriinae</taxon>
        <taxon>Galleria</taxon>
    </lineage>
</organism>
<dbReference type="GO" id="GO:0016020">
    <property type="term" value="C:membrane"/>
    <property type="evidence" value="ECO:0007669"/>
    <property type="project" value="UniProtKB-SubCell"/>
</dbReference>
<keyword evidence="3" id="KW-0479">Metal-binding</keyword>
<evidence type="ECO:0000256" key="1">
    <source>
        <dbReference type="ARBA" id="ARBA00004370"/>
    </source>
</evidence>
<feature type="region of interest" description="Disordered" evidence="9">
    <location>
        <begin position="457"/>
        <end position="506"/>
    </location>
</feature>
<name>A0A6J1WY80_GALME</name>
<reference evidence="12" key="1">
    <citation type="submission" date="2025-08" db="UniProtKB">
        <authorList>
            <consortium name="RefSeq"/>
        </authorList>
    </citation>
    <scope>IDENTIFICATION</scope>
    <source>
        <tissue evidence="12">Whole larvae</tissue>
    </source>
</reference>
<gene>
    <name evidence="12" type="primary">LOC113520250</name>
</gene>
<protein>
    <submittedName>
        <fullName evidence="12">E3 ubiquitin-protein ligase arkadia isoform X1</fullName>
    </submittedName>
</protein>
<evidence type="ECO:0000313" key="11">
    <source>
        <dbReference type="Proteomes" id="UP001652740"/>
    </source>
</evidence>
<feature type="compositionally biased region" description="Low complexity" evidence="9">
    <location>
        <begin position="460"/>
        <end position="472"/>
    </location>
</feature>
<dbReference type="SUPFAM" id="SSF57850">
    <property type="entry name" value="RING/U-box"/>
    <property type="match status" value="1"/>
</dbReference>
<feature type="region of interest" description="Disordered" evidence="9">
    <location>
        <begin position="720"/>
        <end position="783"/>
    </location>
</feature>
<feature type="compositionally biased region" description="Basic residues" evidence="9">
    <location>
        <begin position="725"/>
        <end position="754"/>
    </location>
</feature>
<dbReference type="AlphaFoldDB" id="A0A6J1WY80"/>
<dbReference type="PANTHER" id="PTHR46539:SF1">
    <property type="entry name" value="E3 UBIQUITIN-PROTEIN LIGASE ATL42"/>
    <property type="match status" value="1"/>
</dbReference>
<dbReference type="InterPro" id="IPR013083">
    <property type="entry name" value="Znf_RING/FYVE/PHD"/>
</dbReference>
<keyword evidence="7" id="KW-0472">Membrane</keyword>
<feature type="domain" description="RING-type" evidence="10">
    <location>
        <begin position="953"/>
        <end position="994"/>
    </location>
</feature>
<keyword evidence="5" id="KW-0862">Zinc</keyword>
<dbReference type="PANTHER" id="PTHR46539">
    <property type="entry name" value="E3 UBIQUITIN-PROTEIN LIGASE ATL42"/>
    <property type="match status" value="1"/>
</dbReference>
<comment type="subcellular location">
    <subcellularLocation>
        <location evidence="1">Membrane</location>
    </subcellularLocation>
</comment>
<dbReference type="Proteomes" id="UP001652740">
    <property type="component" value="Unplaced"/>
</dbReference>
<evidence type="ECO:0000256" key="5">
    <source>
        <dbReference type="ARBA" id="ARBA00022833"/>
    </source>
</evidence>
<evidence type="ECO:0000259" key="10">
    <source>
        <dbReference type="PROSITE" id="PS50089"/>
    </source>
</evidence>
<keyword evidence="6" id="KW-1133">Transmembrane helix</keyword>
<dbReference type="GeneID" id="113520250"/>